<accession>A0A7R9U808</accession>
<proteinExistence type="predicted"/>
<evidence type="ECO:0000313" key="3">
    <source>
        <dbReference type="EMBL" id="CAD8257767.1"/>
    </source>
</evidence>
<keyword evidence="1" id="KW-1133">Transmembrane helix</keyword>
<protein>
    <recommendedName>
        <fullName evidence="2">Cupin type-2 domain-containing protein</fullName>
    </recommendedName>
</protein>
<dbReference type="InterPro" id="IPR013096">
    <property type="entry name" value="Cupin_2"/>
</dbReference>
<dbReference type="SUPFAM" id="SSF51182">
    <property type="entry name" value="RmlC-like cupins"/>
    <property type="match status" value="1"/>
</dbReference>
<name>A0A7R9U808_9STRA</name>
<dbReference type="EMBL" id="HBEA01009449">
    <property type="protein sequence ID" value="CAD8257767.1"/>
    <property type="molecule type" value="Transcribed_RNA"/>
</dbReference>
<organism evidence="3">
    <name type="scientific">Pinguiococcus pyrenoidosus</name>
    <dbReference type="NCBI Taxonomy" id="172671"/>
    <lineage>
        <taxon>Eukaryota</taxon>
        <taxon>Sar</taxon>
        <taxon>Stramenopiles</taxon>
        <taxon>Ochrophyta</taxon>
        <taxon>Pinguiophyceae</taxon>
        <taxon>Pinguiochrysidales</taxon>
        <taxon>Pinguiochrysidaceae</taxon>
        <taxon>Pinguiococcus</taxon>
    </lineage>
</organism>
<feature type="transmembrane region" description="Helical" evidence="1">
    <location>
        <begin position="40"/>
        <end position="62"/>
    </location>
</feature>
<dbReference type="AlphaFoldDB" id="A0A7R9U808"/>
<gene>
    <name evidence="3" type="ORF">PPYR1160_LOCUS7267</name>
</gene>
<reference evidence="3" key="1">
    <citation type="submission" date="2021-01" db="EMBL/GenBank/DDBJ databases">
        <authorList>
            <person name="Corre E."/>
            <person name="Pelletier E."/>
            <person name="Niang G."/>
            <person name="Scheremetjew M."/>
            <person name="Finn R."/>
            <person name="Kale V."/>
            <person name="Holt S."/>
            <person name="Cochrane G."/>
            <person name="Meng A."/>
            <person name="Brown T."/>
            <person name="Cohen L."/>
        </authorList>
    </citation>
    <scope>NUCLEOTIDE SEQUENCE</scope>
    <source>
        <strain evidence="3">CCMP2078</strain>
    </source>
</reference>
<keyword evidence="1" id="KW-0812">Transmembrane</keyword>
<evidence type="ECO:0000259" key="2">
    <source>
        <dbReference type="Pfam" id="PF07883"/>
    </source>
</evidence>
<dbReference type="CDD" id="cd02208">
    <property type="entry name" value="cupin_RmlC-like"/>
    <property type="match status" value="1"/>
</dbReference>
<dbReference type="Gene3D" id="2.60.120.10">
    <property type="entry name" value="Jelly Rolls"/>
    <property type="match status" value="1"/>
</dbReference>
<dbReference type="InterPro" id="IPR014710">
    <property type="entry name" value="RmlC-like_jellyroll"/>
</dbReference>
<feature type="domain" description="Cupin type-2" evidence="2">
    <location>
        <begin position="119"/>
        <end position="184"/>
    </location>
</feature>
<dbReference type="InterPro" id="IPR011051">
    <property type="entry name" value="RmlC_Cupin_sf"/>
</dbReference>
<evidence type="ECO:0000256" key="1">
    <source>
        <dbReference type="SAM" id="Phobius"/>
    </source>
</evidence>
<keyword evidence="1" id="KW-0472">Membrane</keyword>
<sequence>MSYSVAVASLLAEALVDGFRWKTGRAPKLKPPPPVPLSTWVRNISLVAAAGGVIGVMLYMYLRRKVRDLHIRRLSMLPHDPVLNVADLQLRDAGAGGKYKVLVAPELWSTPTANMNVVIVDLAPNTRTRTLCHPYSMTVFFVLKGRGSINRDAEVSDLSVGDVVIVRPNSPHYLAAPATRLLTLMTVDPAVDTSGFREHLAKPLPALADTMLVSLQQTTREASVRVTEQVDQYRDVISQYLSAR</sequence>
<dbReference type="Pfam" id="PF07883">
    <property type="entry name" value="Cupin_2"/>
    <property type="match status" value="1"/>
</dbReference>